<reference evidence="2 3" key="1">
    <citation type="journal article" date="2024" name="Commun. Biol.">
        <title>Comparative genomic analysis of thermophilic fungi reveals convergent evolutionary adaptations and gene losses.</title>
        <authorList>
            <person name="Steindorff A.S."/>
            <person name="Aguilar-Pontes M.V."/>
            <person name="Robinson A.J."/>
            <person name="Andreopoulos B."/>
            <person name="LaButti K."/>
            <person name="Kuo A."/>
            <person name="Mondo S."/>
            <person name="Riley R."/>
            <person name="Otillar R."/>
            <person name="Haridas S."/>
            <person name="Lipzen A."/>
            <person name="Grimwood J."/>
            <person name="Schmutz J."/>
            <person name="Clum A."/>
            <person name="Reid I.D."/>
            <person name="Moisan M.C."/>
            <person name="Butler G."/>
            <person name="Nguyen T.T.M."/>
            <person name="Dewar K."/>
            <person name="Conant G."/>
            <person name="Drula E."/>
            <person name="Henrissat B."/>
            <person name="Hansel C."/>
            <person name="Singer S."/>
            <person name="Hutchinson M.I."/>
            <person name="de Vries R.P."/>
            <person name="Natvig D.O."/>
            <person name="Powell A.J."/>
            <person name="Tsang A."/>
            <person name="Grigoriev I.V."/>
        </authorList>
    </citation>
    <scope>NUCLEOTIDE SEQUENCE [LARGE SCALE GENOMIC DNA]</scope>
    <source>
        <strain evidence="2 3">ATCC 24622</strain>
    </source>
</reference>
<feature type="region of interest" description="Disordered" evidence="1">
    <location>
        <begin position="49"/>
        <end position="120"/>
    </location>
</feature>
<protein>
    <submittedName>
        <fullName evidence="2">Uncharacterized protein</fullName>
    </submittedName>
</protein>
<name>A0ABR3VZW3_9PEZI</name>
<evidence type="ECO:0000256" key="1">
    <source>
        <dbReference type="SAM" id="MobiDB-lite"/>
    </source>
</evidence>
<dbReference type="EMBL" id="JAZHXJ010000872">
    <property type="protein sequence ID" value="KAL1849418.1"/>
    <property type="molecule type" value="Genomic_DNA"/>
</dbReference>
<comment type="caution">
    <text evidence="2">The sequence shown here is derived from an EMBL/GenBank/DDBJ whole genome shotgun (WGS) entry which is preliminary data.</text>
</comment>
<sequence length="199" mass="21850">MDNKGKGVAYEEKRVTQSHLIHHGGGTAQPGPYAPWGAKAEDRRLSVMSVMTEITIDEDSDSSRVDTSDEGSDSEAGAPSESTGATSESNGTDGGRSPEPKRGYPAARTRSSSKQANPPEATGEYRLAWLWIEGWRERLRKSGDIVEKARWEWRVDDLVRRRPQNNIPVIVARVPGVSVLKGAEVRSGQSLGRKSVHWE</sequence>
<keyword evidence="3" id="KW-1185">Reference proteome</keyword>
<dbReference type="Proteomes" id="UP001586593">
    <property type="component" value="Unassembled WGS sequence"/>
</dbReference>
<feature type="compositionally biased region" description="Polar residues" evidence="1">
    <location>
        <begin position="80"/>
        <end position="91"/>
    </location>
</feature>
<organism evidence="2 3">
    <name type="scientific">Phialemonium thermophilum</name>
    <dbReference type="NCBI Taxonomy" id="223376"/>
    <lineage>
        <taxon>Eukaryota</taxon>
        <taxon>Fungi</taxon>
        <taxon>Dikarya</taxon>
        <taxon>Ascomycota</taxon>
        <taxon>Pezizomycotina</taxon>
        <taxon>Sordariomycetes</taxon>
        <taxon>Sordariomycetidae</taxon>
        <taxon>Cephalothecales</taxon>
        <taxon>Cephalothecaceae</taxon>
        <taxon>Phialemonium</taxon>
    </lineage>
</organism>
<evidence type="ECO:0000313" key="2">
    <source>
        <dbReference type="EMBL" id="KAL1849418.1"/>
    </source>
</evidence>
<proteinExistence type="predicted"/>
<feature type="region of interest" description="Disordered" evidence="1">
    <location>
        <begin position="1"/>
        <end position="37"/>
    </location>
</feature>
<evidence type="ECO:0000313" key="3">
    <source>
        <dbReference type="Proteomes" id="UP001586593"/>
    </source>
</evidence>
<accession>A0ABR3VZW3</accession>
<gene>
    <name evidence="2" type="ORF">VTK73DRAFT_9878</name>
</gene>
<feature type="compositionally biased region" description="Basic and acidic residues" evidence="1">
    <location>
        <begin position="1"/>
        <end position="15"/>
    </location>
</feature>